<dbReference type="SUPFAM" id="SSF47090">
    <property type="entry name" value="PGBD-like"/>
    <property type="match status" value="1"/>
</dbReference>
<name>A0A5P2DFE2_STRVZ</name>
<gene>
    <name evidence="3" type="ORF">DEJ51_03960</name>
</gene>
<evidence type="ECO:0000313" key="4">
    <source>
        <dbReference type="Proteomes" id="UP000324101"/>
    </source>
</evidence>
<dbReference type="InterPro" id="IPR036366">
    <property type="entry name" value="PGBDSf"/>
</dbReference>
<dbReference type="OrthoDB" id="9815541at2"/>
<dbReference type="RefSeq" id="WP_150256293.1">
    <property type="nucleotide sequence ID" value="NZ_CP029189.1"/>
</dbReference>
<feature type="domain" description="Peptidoglycan binding-like" evidence="2">
    <location>
        <begin position="72"/>
        <end position="128"/>
    </location>
</feature>
<dbReference type="Proteomes" id="UP000324101">
    <property type="component" value="Chromosome"/>
</dbReference>
<feature type="chain" id="PRO_5024986735" description="Peptidoglycan binding-like domain-containing protein" evidence="1">
    <location>
        <begin position="33"/>
        <end position="131"/>
    </location>
</feature>
<keyword evidence="1" id="KW-0732">Signal</keyword>
<sequence length="131" mass="14023">MRIPRPAKGVTSLLIAAVSAGTLLVSAPAAHADDSSYKICKDTYGTRLSPSGRYNIPRYNYSQGDSDVCVRGLQELVAQFGLTSWEQGGGTFVDGVFGARTDSAVRRFQSSHNLDADGIVGPRTWEKLLTG</sequence>
<feature type="signal peptide" evidence="1">
    <location>
        <begin position="1"/>
        <end position="32"/>
    </location>
</feature>
<reference evidence="3 4" key="1">
    <citation type="submission" date="2018-05" db="EMBL/GenBank/DDBJ databases">
        <title>Streptomyces venezuelae.</title>
        <authorList>
            <person name="Kim W."/>
            <person name="Lee N."/>
            <person name="Cho B.-K."/>
        </authorList>
    </citation>
    <scope>NUCLEOTIDE SEQUENCE [LARGE SCALE GENOMIC DNA]</scope>
    <source>
        <strain evidence="3 4">ATCC 21018</strain>
    </source>
</reference>
<dbReference type="EMBL" id="CP029189">
    <property type="protein sequence ID" value="QES53503.1"/>
    <property type="molecule type" value="Genomic_DNA"/>
</dbReference>
<protein>
    <recommendedName>
        <fullName evidence="2">Peptidoglycan binding-like domain-containing protein</fullName>
    </recommendedName>
</protein>
<dbReference type="Gene3D" id="1.10.101.10">
    <property type="entry name" value="PGBD-like superfamily/PGBD"/>
    <property type="match status" value="1"/>
</dbReference>
<dbReference type="Pfam" id="PF01471">
    <property type="entry name" value="PG_binding_1"/>
    <property type="match status" value="1"/>
</dbReference>
<proteinExistence type="predicted"/>
<dbReference type="InterPro" id="IPR036365">
    <property type="entry name" value="PGBD-like_sf"/>
</dbReference>
<accession>A0A5P2DFE2</accession>
<evidence type="ECO:0000256" key="1">
    <source>
        <dbReference type="SAM" id="SignalP"/>
    </source>
</evidence>
<dbReference type="InterPro" id="IPR002477">
    <property type="entry name" value="Peptidoglycan-bd-like"/>
</dbReference>
<evidence type="ECO:0000259" key="2">
    <source>
        <dbReference type="Pfam" id="PF01471"/>
    </source>
</evidence>
<organism evidence="3 4">
    <name type="scientific">Streptomyces venezuelae</name>
    <dbReference type="NCBI Taxonomy" id="54571"/>
    <lineage>
        <taxon>Bacteria</taxon>
        <taxon>Bacillati</taxon>
        <taxon>Actinomycetota</taxon>
        <taxon>Actinomycetes</taxon>
        <taxon>Kitasatosporales</taxon>
        <taxon>Streptomycetaceae</taxon>
        <taxon>Streptomyces</taxon>
    </lineage>
</organism>
<evidence type="ECO:0000313" key="3">
    <source>
        <dbReference type="EMBL" id="QES53503.1"/>
    </source>
</evidence>
<dbReference type="AlphaFoldDB" id="A0A5P2DFE2"/>